<dbReference type="InterPro" id="IPR004464">
    <property type="entry name" value="FBPase_class-2/SBPase"/>
</dbReference>
<reference evidence="6" key="1">
    <citation type="submission" date="2016-10" db="EMBL/GenBank/DDBJ databases">
        <title>Sequence of Gallionella enrichment culture.</title>
        <authorList>
            <person name="Poehlein A."/>
            <person name="Muehling M."/>
            <person name="Daniel R."/>
        </authorList>
    </citation>
    <scope>NUCLEOTIDE SEQUENCE</scope>
</reference>
<comment type="caution">
    <text evidence="6">The sequence shown here is derived from an EMBL/GenBank/DDBJ whole genome shotgun (WGS) entry which is preliminary data.</text>
</comment>
<dbReference type="GO" id="GO:0030388">
    <property type="term" value="P:fructose 1,6-bisphosphate metabolic process"/>
    <property type="evidence" value="ECO:0007669"/>
    <property type="project" value="TreeGrafter"/>
</dbReference>
<dbReference type="EMBL" id="MLJW01000179">
    <property type="protein sequence ID" value="OIQ94769.1"/>
    <property type="molecule type" value="Genomic_DNA"/>
</dbReference>
<dbReference type="PANTHER" id="PTHR30447">
    <property type="entry name" value="FRUCTOSE-1,6-BISPHOSPHATASE CLASS 2"/>
    <property type="match status" value="1"/>
</dbReference>
<dbReference type="NCBIfam" id="TIGR00330">
    <property type="entry name" value="glpX"/>
    <property type="match status" value="1"/>
</dbReference>
<dbReference type="GO" id="GO:0005829">
    <property type="term" value="C:cytosol"/>
    <property type="evidence" value="ECO:0007669"/>
    <property type="project" value="TreeGrafter"/>
</dbReference>
<evidence type="ECO:0000313" key="6">
    <source>
        <dbReference type="EMBL" id="OIQ94769.1"/>
    </source>
</evidence>
<dbReference type="PIRSF" id="PIRSF004532">
    <property type="entry name" value="GlpX"/>
    <property type="match status" value="1"/>
</dbReference>
<dbReference type="GO" id="GO:0006094">
    <property type="term" value="P:gluconeogenesis"/>
    <property type="evidence" value="ECO:0007669"/>
    <property type="project" value="InterPro"/>
</dbReference>
<gene>
    <name evidence="6" type="primary">glpX</name>
    <name evidence="6" type="ORF">GALL_232240</name>
</gene>
<dbReference type="PANTHER" id="PTHR30447:SF0">
    <property type="entry name" value="FRUCTOSE-1,6-BISPHOSPHATASE 1 CLASS 2-RELATED"/>
    <property type="match status" value="1"/>
</dbReference>
<evidence type="ECO:0000256" key="1">
    <source>
        <dbReference type="ARBA" id="ARBA00022723"/>
    </source>
</evidence>
<sequence>MDQVLVVNDLAEFMGRNLALEAVRVTEATALAASRLVGCGDERELEQAATRAMFTALNGLQIEGSIILGEGPREEVPTLYNGQDVGEGGGPAIDVALDAIEGTTICAKGGSNVISVLAMAGKGGLLHVPPVYMEKIAVGPGLPEDVVSLDACPAENLKNLALAKGVAVSDLLICMLDRPRHDELMNRVREAGARIMLIGDGDVSGVVAATQPLSGVDMYLGTGGAPEGVLAAAALACVGGQMQGRLLLRSESDKQAAHALGISDFRRIYRVRDLALGEVVFAATGVTDGPLLRGVRRHRGGAVSHSLVMRSHTGTLRYVEAHHTSQKAGLDRLGRSEQAGRPE</sequence>
<dbReference type="Gene3D" id="3.30.540.10">
    <property type="entry name" value="Fructose-1,6-Bisphosphatase, subunit A, domain 1"/>
    <property type="match status" value="1"/>
</dbReference>
<dbReference type="GO" id="GO:0046872">
    <property type="term" value="F:metal ion binding"/>
    <property type="evidence" value="ECO:0007669"/>
    <property type="project" value="UniProtKB-KW"/>
</dbReference>
<dbReference type="CDD" id="cd01516">
    <property type="entry name" value="FBPase_glpX"/>
    <property type="match status" value="1"/>
</dbReference>
<evidence type="ECO:0000256" key="5">
    <source>
        <dbReference type="SAM" id="MobiDB-lite"/>
    </source>
</evidence>
<evidence type="ECO:0000256" key="3">
    <source>
        <dbReference type="ARBA" id="ARBA00023211"/>
    </source>
</evidence>
<dbReference type="GO" id="GO:0006071">
    <property type="term" value="P:glycerol metabolic process"/>
    <property type="evidence" value="ECO:0007669"/>
    <property type="project" value="InterPro"/>
</dbReference>
<evidence type="ECO:0000256" key="2">
    <source>
        <dbReference type="ARBA" id="ARBA00022801"/>
    </source>
</evidence>
<dbReference type="EC" id="3.1.3.11" evidence="6"/>
<keyword evidence="2 6" id="KW-0378">Hydrolase</keyword>
<keyword evidence="1" id="KW-0479">Metal-binding</keyword>
<organism evidence="6">
    <name type="scientific">mine drainage metagenome</name>
    <dbReference type="NCBI Taxonomy" id="410659"/>
    <lineage>
        <taxon>unclassified sequences</taxon>
        <taxon>metagenomes</taxon>
        <taxon>ecological metagenomes</taxon>
    </lineage>
</organism>
<dbReference type="Gene3D" id="3.40.190.90">
    <property type="match status" value="1"/>
</dbReference>
<proteinExistence type="predicted"/>
<keyword evidence="3" id="KW-0464">Manganese</keyword>
<dbReference type="GO" id="GO:0042132">
    <property type="term" value="F:fructose 1,6-bisphosphate 1-phosphatase activity"/>
    <property type="evidence" value="ECO:0007669"/>
    <property type="project" value="UniProtKB-EC"/>
</dbReference>
<evidence type="ECO:0000256" key="4">
    <source>
        <dbReference type="ARBA" id="ARBA00023277"/>
    </source>
</evidence>
<keyword evidence="4" id="KW-0119">Carbohydrate metabolism</keyword>
<dbReference type="SUPFAM" id="SSF56655">
    <property type="entry name" value="Carbohydrate phosphatase"/>
    <property type="match status" value="1"/>
</dbReference>
<dbReference type="Pfam" id="PF03320">
    <property type="entry name" value="FBPase_glpX"/>
    <property type="match status" value="1"/>
</dbReference>
<accession>A0A1J5RG73</accession>
<protein>
    <submittedName>
        <fullName evidence="6">Fructose-1,6-bisphosphatase class 2</fullName>
        <ecNumber evidence="6">3.1.3.11</ecNumber>
    </submittedName>
</protein>
<name>A0A1J5RG73_9ZZZZ</name>
<feature type="region of interest" description="Disordered" evidence="5">
    <location>
        <begin position="324"/>
        <end position="343"/>
    </location>
</feature>
<dbReference type="AlphaFoldDB" id="A0A1J5RG73"/>